<dbReference type="FunFam" id="1.10.10.60:FF:000045">
    <property type="entry name" value="RNA polymerase sigma-54 factor"/>
    <property type="match status" value="1"/>
</dbReference>
<reference evidence="14 15" key="1">
    <citation type="submission" date="2018-07" db="EMBL/GenBank/DDBJ databases">
        <title>Corallincola holothuriorum sp. nov., a new facultative anaerobe isolated from sea cucumber Apostichopus japonicus.</title>
        <authorList>
            <person name="Xia H."/>
        </authorList>
    </citation>
    <scope>NUCLEOTIDE SEQUENCE [LARGE SCALE GENOMIC DNA]</scope>
    <source>
        <strain evidence="14 15">C4</strain>
    </source>
</reference>
<keyword evidence="3 10" id="KW-0240">DNA-directed RNA polymerase</keyword>
<evidence type="ECO:0000256" key="4">
    <source>
        <dbReference type="ARBA" id="ARBA00022679"/>
    </source>
</evidence>
<evidence type="ECO:0000313" key="14">
    <source>
        <dbReference type="EMBL" id="RCU49850.1"/>
    </source>
</evidence>
<feature type="region of interest" description="Disordered" evidence="11">
    <location>
        <begin position="51"/>
        <end position="96"/>
    </location>
</feature>
<dbReference type="Pfam" id="PF04552">
    <property type="entry name" value="Sigma54_DBD"/>
    <property type="match status" value="1"/>
</dbReference>
<keyword evidence="8 10" id="KW-0238">DNA-binding</keyword>
<dbReference type="NCBIfam" id="NF009118">
    <property type="entry name" value="PRK12469.1"/>
    <property type="match status" value="1"/>
</dbReference>
<dbReference type="Proteomes" id="UP000252558">
    <property type="component" value="Unassembled WGS sequence"/>
</dbReference>
<dbReference type="GO" id="GO:0000976">
    <property type="term" value="F:transcription cis-regulatory region binding"/>
    <property type="evidence" value="ECO:0007669"/>
    <property type="project" value="UniProtKB-ARBA"/>
</dbReference>
<dbReference type="GO" id="GO:0001216">
    <property type="term" value="F:DNA-binding transcription activator activity"/>
    <property type="evidence" value="ECO:0007669"/>
    <property type="project" value="InterPro"/>
</dbReference>
<dbReference type="Gene3D" id="1.10.10.60">
    <property type="entry name" value="Homeodomain-like"/>
    <property type="match status" value="1"/>
</dbReference>
<evidence type="ECO:0000256" key="11">
    <source>
        <dbReference type="SAM" id="MobiDB-lite"/>
    </source>
</evidence>
<evidence type="ECO:0000259" key="12">
    <source>
        <dbReference type="Pfam" id="PF04552"/>
    </source>
</evidence>
<evidence type="ECO:0000256" key="2">
    <source>
        <dbReference type="ARBA" id="ARBA00019942"/>
    </source>
</evidence>
<dbReference type="PROSITE" id="PS00718">
    <property type="entry name" value="SIGMA54_2"/>
    <property type="match status" value="1"/>
</dbReference>
<dbReference type="PROSITE" id="PS50044">
    <property type="entry name" value="SIGMA54_3"/>
    <property type="match status" value="1"/>
</dbReference>
<evidence type="ECO:0000256" key="10">
    <source>
        <dbReference type="PIRNR" id="PIRNR000774"/>
    </source>
</evidence>
<protein>
    <recommendedName>
        <fullName evidence="2 10">RNA polymerase sigma-54 factor</fullName>
    </recommendedName>
</protein>
<proteinExistence type="inferred from homology"/>
<feature type="domain" description="RNA polymerase sigma factor 54 core-binding" evidence="13">
    <location>
        <begin position="136"/>
        <end position="324"/>
    </location>
</feature>
<dbReference type="AlphaFoldDB" id="A0A368NIB2"/>
<dbReference type="PANTHER" id="PTHR32248">
    <property type="entry name" value="RNA POLYMERASE SIGMA-54 FACTOR"/>
    <property type="match status" value="1"/>
</dbReference>
<keyword evidence="7 10" id="KW-0731">Sigma factor</keyword>
<dbReference type="InterPro" id="IPR038709">
    <property type="entry name" value="RpoN_core-bd_sf"/>
</dbReference>
<dbReference type="PROSITE" id="PS00717">
    <property type="entry name" value="SIGMA54_1"/>
    <property type="match status" value="1"/>
</dbReference>
<gene>
    <name evidence="14" type="ORF">DU002_09460</name>
</gene>
<dbReference type="GO" id="GO:0016987">
    <property type="term" value="F:sigma factor activity"/>
    <property type="evidence" value="ECO:0007669"/>
    <property type="project" value="UniProtKB-KW"/>
</dbReference>
<dbReference type="PRINTS" id="PR00045">
    <property type="entry name" value="SIGMA54FCT"/>
</dbReference>
<name>A0A368NIB2_9GAMM</name>
<dbReference type="NCBIfam" id="TIGR02395">
    <property type="entry name" value="rpoN_sigma"/>
    <property type="match status" value="1"/>
</dbReference>
<comment type="caution">
    <text evidence="14">The sequence shown here is derived from an EMBL/GenBank/DDBJ whole genome shotgun (WGS) entry which is preliminary data.</text>
</comment>
<feature type="domain" description="RNA polymerase sigma factor 54 DNA-binding" evidence="12">
    <location>
        <begin position="338"/>
        <end position="495"/>
    </location>
</feature>
<evidence type="ECO:0000313" key="15">
    <source>
        <dbReference type="Proteomes" id="UP000252558"/>
    </source>
</evidence>
<evidence type="ECO:0000256" key="6">
    <source>
        <dbReference type="ARBA" id="ARBA00023015"/>
    </source>
</evidence>
<dbReference type="Gene3D" id="1.10.10.1330">
    <property type="entry name" value="RNA polymerase sigma-54 factor, core-binding domain"/>
    <property type="match status" value="1"/>
</dbReference>
<dbReference type="InterPro" id="IPR000394">
    <property type="entry name" value="RNA_pol_sigma_54"/>
</dbReference>
<dbReference type="GO" id="GO:0006352">
    <property type="term" value="P:DNA-templated transcription initiation"/>
    <property type="evidence" value="ECO:0007669"/>
    <property type="project" value="InterPro"/>
</dbReference>
<keyword evidence="4 10" id="KW-0808">Transferase</keyword>
<evidence type="ECO:0000256" key="3">
    <source>
        <dbReference type="ARBA" id="ARBA00022478"/>
    </source>
</evidence>
<dbReference type="PANTHER" id="PTHR32248:SF4">
    <property type="entry name" value="RNA POLYMERASE SIGMA-54 FACTOR"/>
    <property type="match status" value="1"/>
</dbReference>
<dbReference type="Pfam" id="PF04963">
    <property type="entry name" value="Sigma54_CBD"/>
    <property type="match status" value="1"/>
</dbReference>
<evidence type="ECO:0000256" key="5">
    <source>
        <dbReference type="ARBA" id="ARBA00022695"/>
    </source>
</evidence>
<keyword evidence="6 10" id="KW-0805">Transcription regulation</keyword>
<keyword evidence="5 10" id="KW-0548">Nucleotidyltransferase</keyword>
<evidence type="ECO:0000256" key="1">
    <source>
        <dbReference type="ARBA" id="ARBA00008798"/>
    </source>
</evidence>
<evidence type="ECO:0000256" key="9">
    <source>
        <dbReference type="ARBA" id="ARBA00023163"/>
    </source>
</evidence>
<comment type="function">
    <text evidence="10">Sigma factors are initiation factors that promote the attachment of RNA polymerase to specific initiation sites and are then released.</text>
</comment>
<keyword evidence="9 10" id="KW-0804">Transcription</keyword>
<keyword evidence="15" id="KW-1185">Reference proteome</keyword>
<dbReference type="InterPro" id="IPR007046">
    <property type="entry name" value="RNA_pol_sigma_54_core-bd"/>
</dbReference>
<dbReference type="PIRSF" id="PIRSF000774">
    <property type="entry name" value="RpoN"/>
    <property type="match status" value="1"/>
</dbReference>
<evidence type="ECO:0000256" key="8">
    <source>
        <dbReference type="ARBA" id="ARBA00023125"/>
    </source>
</evidence>
<dbReference type="OrthoDB" id="9814402at2"/>
<dbReference type="EMBL" id="QPID01000005">
    <property type="protein sequence ID" value="RCU49850.1"/>
    <property type="molecule type" value="Genomic_DNA"/>
</dbReference>
<comment type="similarity">
    <text evidence="1 10">Belongs to the sigma-54 factor family.</text>
</comment>
<accession>A0A368NIB2</accession>
<evidence type="ECO:0000259" key="13">
    <source>
        <dbReference type="Pfam" id="PF04963"/>
    </source>
</evidence>
<dbReference type="InterPro" id="IPR007634">
    <property type="entry name" value="RNA_pol_sigma_54_DNA-bd"/>
</dbReference>
<sequence length="498" mass="56153">MKPSLQLRLGQQLTMTPQLQQAIRLLQLSTLDLQQEIQEALDNNPLLEQNEAEETSEQVNGESHTATDKLEQTTANAENNQSEEREDAAMETSEALNQQQINEELPTDTTWDDHLSAAPVSGSSFSDDADFTYQGETTESLQDHLEWQMQLTPFTDVDRAIATSIIDGIDESGYLTVTADDILASLGQEDIELDEIEAVIKRVQLFDPIGVGARTLQECLLVQLNQFAKETPWLKECRQVIGQYIDLLASRDYRQLMRKTKLKEDQLREVLRVIQSLNPRPGSAVISGDEQYVIPDVSVMKKAGRWVVELNPDSVPKLKVNQQYAAMSRTVKNTTDSQYIRSHLQEAKWFIKSLESRNDTLLKVANCIVQFQRDFFEYGDEAMKPMVLNDIALAVDMHESTISRVTTQKYMHTPRGIFELKYFFSSHVSTESGGECSSTAIRALIKKLVAAEIPNKPLSDSKIADLLADQGIQIARRTIAKYRESLSIPPSNQRKSLL</sequence>
<dbReference type="NCBIfam" id="NF004595">
    <property type="entry name" value="PRK05932.1-2"/>
    <property type="match status" value="1"/>
</dbReference>
<dbReference type="GO" id="GO:0000428">
    <property type="term" value="C:DNA-directed RNA polymerase complex"/>
    <property type="evidence" value="ECO:0007669"/>
    <property type="project" value="UniProtKB-KW"/>
</dbReference>
<dbReference type="GO" id="GO:0016779">
    <property type="term" value="F:nucleotidyltransferase activity"/>
    <property type="evidence" value="ECO:0007669"/>
    <property type="project" value="UniProtKB-KW"/>
</dbReference>
<dbReference type="RefSeq" id="WP_114338136.1">
    <property type="nucleotide sequence ID" value="NZ_QPID01000005.1"/>
</dbReference>
<dbReference type="FunFam" id="1.10.10.1330:FF:000001">
    <property type="entry name" value="RNA polymerase sigma-54 factor"/>
    <property type="match status" value="1"/>
</dbReference>
<dbReference type="GO" id="GO:0032993">
    <property type="term" value="C:protein-DNA complex"/>
    <property type="evidence" value="ECO:0007669"/>
    <property type="project" value="UniProtKB-ARBA"/>
</dbReference>
<dbReference type="Pfam" id="PF00309">
    <property type="entry name" value="Sigma54_AID"/>
    <property type="match status" value="1"/>
</dbReference>
<organism evidence="14 15">
    <name type="scientific">Corallincola holothuriorum</name>
    <dbReference type="NCBI Taxonomy" id="2282215"/>
    <lineage>
        <taxon>Bacteria</taxon>
        <taxon>Pseudomonadati</taxon>
        <taxon>Pseudomonadota</taxon>
        <taxon>Gammaproteobacteria</taxon>
        <taxon>Alteromonadales</taxon>
        <taxon>Psychromonadaceae</taxon>
        <taxon>Corallincola</taxon>
    </lineage>
</organism>
<evidence type="ECO:0000256" key="7">
    <source>
        <dbReference type="ARBA" id="ARBA00023082"/>
    </source>
</evidence>